<accession>A0A8H4RKP7</accession>
<keyword evidence="3" id="KW-1185">Reference proteome</keyword>
<dbReference type="EMBL" id="JAAMPI010000449">
    <property type="protein sequence ID" value="KAF4631388.1"/>
    <property type="molecule type" value="Genomic_DNA"/>
</dbReference>
<dbReference type="OrthoDB" id="3565477at2759"/>
<organism evidence="2 3">
    <name type="scientific">Cudoniella acicularis</name>
    <dbReference type="NCBI Taxonomy" id="354080"/>
    <lineage>
        <taxon>Eukaryota</taxon>
        <taxon>Fungi</taxon>
        <taxon>Dikarya</taxon>
        <taxon>Ascomycota</taxon>
        <taxon>Pezizomycotina</taxon>
        <taxon>Leotiomycetes</taxon>
        <taxon>Helotiales</taxon>
        <taxon>Tricladiaceae</taxon>
        <taxon>Cudoniella</taxon>
    </lineage>
</organism>
<protein>
    <recommendedName>
        <fullName evidence="4">GPI anchored serine-rich protein</fullName>
    </recommendedName>
</protein>
<evidence type="ECO:0000313" key="3">
    <source>
        <dbReference type="Proteomes" id="UP000566819"/>
    </source>
</evidence>
<reference evidence="2 3" key="1">
    <citation type="submission" date="2020-03" db="EMBL/GenBank/DDBJ databases">
        <title>Draft Genome Sequence of Cudoniella acicularis.</title>
        <authorList>
            <person name="Buettner E."/>
            <person name="Kellner H."/>
        </authorList>
    </citation>
    <scope>NUCLEOTIDE SEQUENCE [LARGE SCALE GENOMIC DNA]</scope>
    <source>
        <strain evidence="2 3">DSM 108380</strain>
    </source>
</reference>
<evidence type="ECO:0000256" key="1">
    <source>
        <dbReference type="SAM" id="SignalP"/>
    </source>
</evidence>
<feature type="signal peptide" evidence="1">
    <location>
        <begin position="1"/>
        <end position="17"/>
    </location>
</feature>
<sequence>MKASILSVLAAAAAVQAGVVVSANNTLVTSTILTTQVYTVSKCPATVTNCPVGAVTSTVLTTTTVCPATAVYPPAPPPTHGPSTSTIYSTEVYTISSCAPTVTNCPYGKQTSSVHVSTVVYGTYTGTHTGTYTSYSPKQTGSTSPVATSKNAGVIPPPASSLPYCPTPITSYITVYATPGATTPVGKPAVSVYTSAAVVATTPAAVVASYGTAAPSAGKSYTTTTPVPFTGAASAQQAGGLLMAVGAVVAALL</sequence>
<dbReference type="AlphaFoldDB" id="A0A8H4RKP7"/>
<feature type="chain" id="PRO_5034712436" description="GPI anchored serine-rich protein" evidence="1">
    <location>
        <begin position="18"/>
        <end position="253"/>
    </location>
</feature>
<keyword evidence="1" id="KW-0732">Signal</keyword>
<name>A0A8H4RKP7_9HELO</name>
<dbReference type="Proteomes" id="UP000566819">
    <property type="component" value="Unassembled WGS sequence"/>
</dbReference>
<gene>
    <name evidence="2" type="ORF">G7Y89_g6744</name>
</gene>
<proteinExistence type="predicted"/>
<evidence type="ECO:0008006" key="4">
    <source>
        <dbReference type="Google" id="ProtNLM"/>
    </source>
</evidence>
<evidence type="ECO:0000313" key="2">
    <source>
        <dbReference type="EMBL" id="KAF4631388.1"/>
    </source>
</evidence>
<comment type="caution">
    <text evidence="2">The sequence shown here is derived from an EMBL/GenBank/DDBJ whole genome shotgun (WGS) entry which is preliminary data.</text>
</comment>